<name>A0ACD5YDL3_AVESA</name>
<proteinExistence type="predicted"/>
<protein>
    <submittedName>
        <fullName evidence="1">Uncharacterized protein</fullName>
    </submittedName>
</protein>
<dbReference type="EnsemblPlants" id="AVESA.00010b.r2.5DG0954350.1">
    <property type="protein sequence ID" value="AVESA.00010b.r2.5DG0954350.1.CDS"/>
    <property type="gene ID" value="AVESA.00010b.r2.5DG0954350"/>
</dbReference>
<dbReference type="Proteomes" id="UP001732700">
    <property type="component" value="Chromosome 5D"/>
</dbReference>
<reference evidence="1" key="1">
    <citation type="submission" date="2021-05" db="EMBL/GenBank/DDBJ databases">
        <authorList>
            <person name="Scholz U."/>
            <person name="Mascher M."/>
            <person name="Fiebig A."/>
        </authorList>
    </citation>
    <scope>NUCLEOTIDE SEQUENCE [LARGE SCALE GENOMIC DNA]</scope>
</reference>
<reference evidence="1" key="2">
    <citation type="submission" date="2025-09" db="UniProtKB">
        <authorList>
            <consortium name="EnsemblPlants"/>
        </authorList>
    </citation>
    <scope>IDENTIFICATION</scope>
</reference>
<sequence>MAGSRRRRMISHRRKKREIRAATMKKMKKKIVKESTPAPQARTRRISQQQATAGEAATPIKEQDDNKHELNNERQYCDERTCGLCGVGRMHTNDHFCPYNYIHGPFSLTTCRERCHPGMHPLLPASSSSSSGSGSHQQLRRLVRVTNVPLSVIPGKSELCALFRRFGPLGQCNLTNLSLDDPVGFGWVVFENREHAEEAIDKLNGHLVGERKLRVDWVYPHT</sequence>
<organism evidence="1 2">
    <name type="scientific">Avena sativa</name>
    <name type="common">Oat</name>
    <dbReference type="NCBI Taxonomy" id="4498"/>
    <lineage>
        <taxon>Eukaryota</taxon>
        <taxon>Viridiplantae</taxon>
        <taxon>Streptophyta</taxon>
        <taxon>Embryophyta</taxon>
        <taxon>Tracheophyta</taxon>
        <taxon>Spermatophyta</taxon>
        <taxon>Magnoliopsida</taxon>
        <taxon>Liliopsida</taxon>
        <taxon>Poales</taxon>
        <taxon>Poaceae</taxon>
        <taxon>BOP clade</taxon>
        <taxon>Pooideae</taxon>
        <taxon>Poodae</taxon>
        <taxon>Poeae</taxon>
        <taxon>Poeae Chloroplast Group 1 (Aveneae type)</taxon>
        <taxon>Aveninae</taxon>
        <taxon>Avena</taxon>
    </lineage>
</organism>
<evidence type="ECO:0000313" key="1">
    <source>
        <dbReference type="EnsemblPlants" id="AVESA.00010b.r2.5DG0954350.1.CDS"/>
    </source>
</evidence>
<accession>A0ACD5YDL3</accession>
<evidence type="ECO:0000313" key="2">
    <source>
        <dbReference type="Proteomes" id="UP001732700"/>
    </source>
</evidence>
<keyword evidence="2" id="KW-1185">Reference proteome</keyword>